<dbReference type="AlphaFoldDB" id="A0A366HHX4"/>
<comment type="caution">
    <text evidence="9">The sequence shown here is derived from an EMBL/GenBank/DDBJ whole genome shotgun (WGS) entry which is preliminary data.</text>
</comment>
<dbReference type="GO" id="GO:0009094">
    <property type="term" value="P:L-phenylalanine biosynthetic process"/>
    <property type="evidence" value="ECO:0007669"/>
    <property type="project" value="UniProtKB-UniPathway"/>
</dbReference>
<evidence type="ECO:0000313" key="10">
    <source>
        <dbReference type="Proteomes" id="UP000253426"/>
    </source>
</evidence>
<dbReference type="Gene3D" id="3.40.190.10">
    <property type="entry name" value="Periplasmic binding protein-like II"/>
    <property type="match status" value="2"/>
</dbReference>
<dbReference type="GO" id="GO:0005737">
    <property type="term" value="C:cytoplasm"/>
    <property type="evidence" value="ECO:0007669"/>
    <property type="project" value="TreeGrafter"/>
</dbReference>
<dbReference type="Proteomes" id="UP000253426">
    <property type="component" value="Unassembled WGS sequence"/>
</dbReference>
<reference evidence="9 10" key="1">
    <citation type="submission" date="2018-06" db="EMBL/GenBank/DDBJ databases">
        <title>Genomic Encyclopedia of Type Strains, Phase IV (KMG-IV): sequencing the most valuable type-strain genomes for metagenomic binning, comparative biology and taxonomic classification.</title>
        <authorList>
            <person name="Goeker M."/>
        </authorList>
    </citation>
    <scope>NUCLEOTIDE SEQUENCE [LARGE SCALE GENOMIC DNA]</scope>
    <source>
        <strain evidence="9 10">DSM 25532</strain>
    </source>
</reference>
<protein>
    <recommendedName>
        <fullName evidence="2">prephenate dehydratase</fullName>
        <ecNumber evidence="2">4.2.1.51</ecNumber>
    </recommendedName>
</protein>
<dbReference type="RefSeq" id="WP_113959493.1">
    <property type="nucleotide sequence ID" value="NZ_QNRR01000006.1"/>
</dbReference>
<dbReference type="InterPro" id="IPR001086">
    <property type="entry name" value="Preph_deHydtase"/>
</dbReference>
<feature type="domain" description="Prephenate dehydratase" evidence="8">
    <location>
        <begin position="8"/>
        <end position="202"/>
    </location>
</feature>
<keyword evidence="6" id="KW-0456">Lyase</keyword>
<dbReference type="PANTHER" id="PTHR21022:SF19">
    <property type="entry name" value="PREPHENATE DEHYDRATASE-RELATED"/>
    <property type="match status" value="1"/>
</dbReference>
<evidence type="ECO:0000256" key="5">
    <source>
        <dbReference type="ARBA" id="ARBA00023222"/>
    </source>
</evidence>
<dbReference type="EC" id="4.2.1.51" evidence="2"/>
<evidence type="ECO:0000256" key="6">
    <source>
        <dbReference type="ARBA" id="ARBA00023239"/>
    </source>
</evidence>
<comment type="catalytic activity">
    <reaction evidence="7">
        <text>prephenate + H(+) = 3-phenylpyruvate + CO2 + H2O</text>
        <dbReference type="Rhea" id="RHEA:21648"/>
        <dbReference type="ChEBI" id="CHEBI:15377"/>
        <dbReference type="ChEBI" id="CHEBI:15378"/>
        <dbReference type="ChEBI" id="CHEBI:16526"/>
        <dbReference type="ChEBI" id="CHEBI:18005"/>
        <dbReference type="ChEBI" id="CHEBI:29934"/>
        <dbReference type="EC" id="4.2.1.51"/>
    </reaction>
</comment>
<evidence type="ECO:0000256" key="7">
    <source>
        <dbReference type="ARBA" id="ARBA00047848"/>
    </source>
</evidence>
<keyword evidence="10" id="KW-1185">Reference proteome</keyword>
<keyword evidence="3" id="KW-0028">Amino-acid biosynthesis</keyword>
<dbReference type="UniPathway" id="UPA00121">
    <property type="reaction ID" value="UER00345"/>
</dbReference>
<evidence type="ECO:0000256" key="2">
    <source>
        <dbReference type="ARBA" id="ARBA00013147"/>
    </source>
</evidence>
<dbReference type="EMBL" id="QNRR01000006">
    <property type="protein sequence ID" value="RBP42356.1"/>
    <property type="molecule type" value="Genomic_DNA"/>
</dbReference>
<organism evidence="9 10">
    <name type="scientific">Roseimicrobium gellanilyticum</name>
    <dbReference type="NCBI Taxonomy" id="748857"/>
    <lineage>
        <taxon>Bacteria</taxon>
        <taxon>Pseudomonadati</taxon>
        <taxon>Verrucomicrobiota</taxon>
        <taxon>Verrucomicrobiia</taxon>
        <taxon>Verrucomicrobiales</taxon>
        <taxon>Verrucomicrobiaceae</taxon>
        <taxon>Roseimicrobium</taxon>
    </lineage>
</organism>
<dbReference type="OrthoDB" id="9802281at2"/>
<keyword evidence="5" id="KW-0584">Phenylalanine biosynthesis</keyword>
<gene>
    <name evidence="9" type="ORF">DES53_10660</name>
</gene>
<dbReference type="PROSITE" id="PS51171">
    <property type="entry name" value="PREPHENATE_DEHYDR_3"/>
    <property type="match status" value="1"/>
</dbReference>
<dbReference type="CDD" id="cd04905">
    <property type="entry name" value="ACT_CM-PDT"/>
    <property type="match status" value="1"/>
</dbReference>
<name>A0A366HHX4_9BACT</name>
<dbReference type="SUPFAM" id="SSF55021">
    <property type="entry name" value="ACT-like"/>
    <property type="match status" value="1"/>
</dbReference>
<evidence type="ECO:0000256" key="3">
    <source>
        <dbReference type="ARBA" id="ARBA00022605"/>
    </source>
</evidence>
<sequence>MSVSTPKRIGFLRPARLTNGYTAATRFAAHHAGRIDGMDAFTPVPFASHAEVIAAQARGDIDFGVIAIENTLDGIIVECVKDLERLFEGNQTRRTWVVWEELLPIQHFLMTQSGTLDGVEAIRSHHSAIRQCSKVLQRLKDHLNIRVEQAESTGAATVEAANEPTIGAIASREALDVYSDRLRAVDLAVLERDHQLGLEQTERLSDYANGFTRFWILGDERHLMELGTARLNGTEHTLNKTCFLFNLPNETGTLHEALGIIRRENIFLSIIYPFPRVERDFEYMFFVEVEGHIHDEAVRAVLEGINATYPQRPDSPPSCVWLGSFPNTELLKQHPEHQRGFRERYYPKEMKWGD</sequence>
<evidence type="ECO:0000313" key="9">
    <source>
        <dbReference type="EMBL" id="RBP42356.1"/>
    </source>
</evidence>
<accession>A0A366HHX4</accession>
<dbReference type="SUPFAM" id="SSF53850">
    <property type="entry name" value="Periplasmic binding protein-like II"/>
    <property type="match status" value="1"/>
</dbReference>
<proteinExistence type="predicted"/>
<dbReference type="InterPro" id="IPR045865">
    <property type="entry name" value="ACT-like_dom_sf"/>
</dbReference>
<comment type="pathway">
    <text evidence="1">Amino-acid biosynthesis; L-phenylalanine biosynthesis; phenylpyruvate from prephenate: step 1/1.</text>
</comment>
<evidence type="ECO:0000259" key="8">
    <source>
        <dbReference type="PROSITE" id="PS51171"/>
    </source>
</evidence>
<evidence type="ECO:0000256" key="1">
    <source>
        <dbReference type="ARBA" id="ARBA00004741"/>
    </source>
</evidence>
<dbReference type="Gene3D" id="3.30.70.260">
    <property type="match status" value="1"/>
</dbReference>
<dbReference type="PANTHER" id="PTHR21022">
    <property type="entry name" value="PREPHENATE DEHYDRATASE P PROTEIN"/>
    <property type="match status" value="1"/>
</dbReference>
<dbReference type="Pfam" id="PF00800">
    <property type="entry name" value="PDT"/>
    <property type="match status" value="1"/>
</dbReference>
<dbReference type="GO" id="GO:0004664">
    <property type="term" value="F:prephenate dehydratase activity"/>
    <property type="evidence" value="ECO:0007669"/>
    <property type="project" value="UniProtKB-EC"/>
</dbReference>
<keyword evidence="4" id="KW-0057">Aromatic amino acid biosynthesis</keyword>
<evidence type="ECO:0000256" key="4">
    <source>
        <dbReference type="ARBA" id="ARBA00023141"/>
    </source>
</evidence>